<accession>E2A9U5</accession>
<feature type="non-terminal residue" evidence="1">
    <location>
        <position position="47"/>
    </location>
</feature>
<dbReference type="Proteomes" id="UP000000311">
    <property type="component" value="Unassembled WGS sequence"/>
</dbReference>
<gene>
    <name evidence="1" type="ORF">EAG_13539</name>
</gene>
<dbReference type="InParanoid" id="E2A9U5"/>
<dbReference type="EMBL" id="GL437936">
    <property type="protein sequence ID" value="EFN69794.1"/>
    <property type="molecule type" value="Genomic_DNA"/>
</dbReference>
<protein>
    <submittedName>
        <fullName evidence="1">Uncharacterized protein</fullName>
    </submittedName>
</protein>
<evidence type="ECO:0000313" key="2">
    <source>
        <dbReference type="Proteomes" id="UP000000311"/>
    </source>
</evidence>
<proteinExistence type="predicted"/>
<reference evidence="1 2" key="1">
    <citation type="journal article" date="2010" name="Science">
        <title>Genomic comparison of the ants Camponotus floridanus and Harpegnathos saltator.</title>
        <authorList>
            <person name="Bonasio R."/>
            <person name="Zhang G."/>
            <person name="Ye C."/>
            <person name="Mutti N.S."/>
            <person name="Fang X."/>
            <person name="Qin N."/>
            <person name="Donahue G."/>
            <person name="Yang P."/>
            <person name="Li Q."/>
            <person name="Li C."/>
            <person name="Zhang P."/>
            <person name="Huang Z."/>
            <person name="Berger S.L."/>
            <person name="Reinberg D."/>
            <person name="Wang J."/>
            <person name="Liebig J."/>
        </authorList>
    </citation>
    <scope>NUCLEOTIDE SEQUENCE [LARGE SCALE GENOMIC DNA]</scope>
    <source>
        <strain evidence="2">C129</strain>
    </source>
</reference>
<name>E2A9U5_CAMFO</name>
<evidence type="ECO:0000313" key="1">
    <source>
        <dbReference type="EMBL" id="EFN69794.1"/>
    </source>
</evidence>
<dbReference type="AlphaFoldDB" id="E2A9U5"/>
<keyword evidence="2" id="KW-1185">Reference proteome</keyword>
<feature type="non-terminal residue" evidence="1">
    <location>
        <position position="1"/>
    </location>
</feature>
<organism evidence="2">
    <name type="scientific">Camponotus floridanus</name>
    <name type="common">Florida carpenter ant</name>
    <dbReference type="NCBI Taxonomy" id="104421"/>
    <lineage>
        <taxon>Eukaryota</taxon>
        <taxon>Metazoa</taxon>
        <taxon>Ecdysozoa</taxon>
        <taxon>Arthropoda</taxon>
        <taxon>Hexapoda</taxon>
        <taxon>Insecta</taxon>
        <taxon>Pterygota</taxon>
        <taxon>Neoptera</taxon>
        <taxon>Endopterygota</taxon>
        <taxon>Hymenoptera</taxon>
        <taxon>Apocrita</taxon>
        <taxon>Aculeata</taxon>
        <taxon>Formicoidea</taxon>
        <taxon>Formicidae</taxon>
        <taxon>Formicinae</taxon>
        <taxon>Camponotus</taxon>
    </lineage>
</organism>
<sequence length="47" mass="5286">SQFLYAIETVLDSTSFPSNGQFYEQIFGRPMESPLSLVLADIVMDDL</sequence>